<dbReference type="AlphaFoldDB" id="A0A8T0J8U4"/>
<dbReference type="EMBL" id="CM026421">
    <property type="protein sequence ID" value="KAG0591925.1"/>
    <property type="molecule type" value="Genomic_DNA"/>
</dbReference>
<feature type="region of interest" description="Disordered" evidence="1">
    <location>
        <begin position="28"/>
        <end position="56"/>
    </location>
</feature>
<gene>
    <name evidence="2" type="ORF">KC19_1G212400</name>
</gene>
<accession>A0A8T0J8U4</accession>
<reference evidence="2" key="1">
    <citation type="submission" date="2020-06" db="EMBL/GenBank/DDBJ databases">
        <title>WGS assembly of Ceratodon purpureus strain R40.</title>
        <authorList>
            <person name="Carey S.B."/>
            <person name="Jenkins J."/>
            <person name="Shu S."/>
            <person name="Lovell J.T."/>
            <person name="Sreedasyam A."/>
            <person name="Maumus F."/>
            <person name="Tiley G.P."/>
            <person name="Fernandez-Pozo N."/>
            <person name="Barry K."/>
            <person name="Chen C."/>
            <person name="Wang M."/>
            <person name="Lipzen A."/>
            <person name="Daum C."/>
            <person name="Saski C.A."/>
            <person name="Payton A.C."/>
            <person name="Mcbreen J.C."/>
            <person name="Conrad R.E."/>
            <person name="Kollar L.M."/>
            <person name="Olsson S."/>
            <person name="Huttunen S."/>
            <person name="Landis J.B."/>
            <person name="Wickett N.J."/>
            <person name="Johnson M.G."/>
            <person name="Rensing S.A."/>
            <person name="Grimwood J."/>
            <person name="Schmutz J."/>
            <person name="Mcdaniel S.F."/>
        </authorList>
    </citation>
    <scope>NUCLEOTIDE SEQUENCE</scope>
    <source>
        <strain evidence="2">R40</strain>
    </source>
</reference>
<evidence type="ECO:0000313" key="2">
    <source>
        <dbReference type="EMBL" id="KAG0591925.1"/>
    </source>
</evidence>
<dbReference type="Proteomes" id="UP000822688">
    <property type="component" value="Chromosome 1"/>
</dbReference>
<organism evidence="2 3">
    <name type="scientific">Ceratodon purpureus</name>
    <name type="common">Fire moss</name>
    <name type="synonym">Dicranum purpureum</name>
    <dbReference type="NCBI Taxonomy" id="3225"/>
    <lineage>
        <taxon>Eukaryota</taxon>
        <taxon>Viridiplantae</taxon>
        <taxon>Streptophyta</taxon>
        <taxon>Embryophyta</taxon>
        <taxon>Bryophyta</taxon>
        <taxon>Bryophytina</taxon>
        <taxon>Bryopsida</taxon>
        <taxon>Dicranidae</taxon>
        <taxon>Pseudoditrichales</taxon>
        <taxon>Ditrichaceae</taxon>
        <taxon>Ceratodon</taxon>
    </lineage>
</organism>
<sequence>MHINPSLQRTSTRLPSISFFSPLPLPLPPIPKHNPSPSPKPKPTHRQRHGRQAGILQFARHTHRHTHSQASRRAALSLSLSLHCSYVTLSSVVAADRTLFREPSSSTAAGASYQGHLTTVIGAVQFDFLLNDLALVPFEDGRNN</sequence>
<evidence type="ECO:0000313" key="3">
    <source>
        <dbReference type="Proteomes" id="UP000822688"/>
    </source>
</evidence>
<name>A0A8T0J8U4_CERPU</name>
<keyword evidence="3" id="KW-1185">Reference proteome</keyword>
<protein>
    <submittedName>
        <fullName evidence="2">Uncharacterized protein</fullName>
    </submittedName>
</protein>
<evidence type="ECO:0000256" key="1">
    <source>
        <dbReference type="SAM" id="MobiDB-lite"/>
    </source>
</evidence>
<feature type="compositionally biased region" description="Pro residues" evidence="1">
    <location>
        <begin position="28"/>
        <end position="41"/>
    </location>
</feature>
<proteinExistence type="predicted"/>
<comment type="caution">
    <text evidence="2">The sequence shown here is derived from an EMBL/GenBank/DDBJ whole genome shotgun (WGS) entry which is preliminary data.</text>
</comment>
<feature type="compositionally biased region" description="Basic residues" evidence="1">
    <location>
        <begin position="42"/>
        <end position="51"/>
    </location>
</feature>